<accession>A0A1U9NJJ0</accession>
<evidence type="ECO:0000256" key="1">
    <source>
        <dbReference type="SAM" id="Phobius"/>
    </source>
</evidence>
<dbReference type="EMBL" id="CP019791">
    <property type="protein sequence ID" value="AQT67985.1"/>
    <property type="molecule type" value="Genomic_DNA"/>
</dbReference>
<protein>
    <submittedName>
        <fullName evidence="2">Uncharacterized protein</fullName>
    </submittedName>
</protein>
<dbReference type="KEGG" id="alus:STSP2_01139"/>
<sequence length="88" mass="9917">MISKLISLLIAAVYITIAVLRGDPDDPFTRMVIFGIMFGLPCIWFPDTLGSIVGLVRLQLIDQETPACIMRFFGWLILIFLPLLMFAI</sequence>
<keyword evidence="1" id="KW-1133">Transmembrane helix</keyword>
<feature type="transmembrane region" description="Helical" evidence="1">
    <location>
        <begin position="32"/>
        <end position="56"/>
    </location>
</feature>
<proteinExistence type="predicted"/>
<evidence type="ECO:0000313" key="2">
    <source>
        <dbReference type="EMBL" id="AQT67985.1"/>
    </source>
</evidence>
<keyword evidence="3" id="KW-1185">Reference proteome</keyword>
<feature type="transmembrane region" description="Helical" evidence="1">
    <location>
        <begin position="68"/>
        <end position="87"/>
    </location>
</feature>
<dbReference type="STRING" id="1936003.STSP2_01139"/>
<gene>
    <name evidence="2" type="ORF">STSP2_01139</name>
</gene>
<dbReference type="AlphaFoldDB" id="A0A1U9NJJ0"/>
<dbReference type="RefSeq" id="WP_146660616.1">
    <property type="nucleotide sequence ID" value="NZ_CP019791.1"/>
</dbReference>
<evidence type="ECO:0000313" key="3">
    <source>
        <dbReference type="Proteomes" id="UP000189674"/>
    </source>
</evidence>
<reference evidence="3" key="1">
    <citation type="submission" date="2017-02" db="EMBL/GenBank/DDBJ databases">
        <title>Comparative genomics and description of representatives of a novel lineage of planctomycetes thriving in anoxic sediments.</title>
        <authorList>
            <person name="Spring S."/>
            <person name="Bunk B."/>
            <person name="Sproer C."/>
        </authorList>
    </citation>
    <scope>NUCLEOTIDE SEQUENCE [LARGE SCALE GENOMIC DNA]</scope>
    <source>
        <strain evidence="3">ST-NAGAB-D1</strain>
    </source>
</reference>
<keyword evidence="1" id="KW-0472">Membrane</keyword>
<organism evidence="2 3">
    <name type="scientific">Anaerohalosphaera lusitana</name>
    <dbReference type="NCBI Taxonomy" id="1936003"/>
    <lineage>
        <taxon>Bacteria</taxon>
        <taxon>Pseudomonadati</taxon>
        <taxon>Planctomycetota</taxon>
        <taxon>Phycisphaerae</taxon>
        <taxon>Sedimentisphaerales</taxon>
        <taxon>Anaerohalosphaeraceae</taxon>
        <taxon>Anaerohalosphaera</taxon>
    </lineage>
</organism>
<name>A0A1U9NJJ0_9BACT</name>
<dbReference type="Proteomes" id="UP000189674">
    <property type="component" value="Chromosome"/>
</dbReference>
<keyword evidence="1" id="KW-0812">Transmembrane</keyword>